<keyword evidence="3" id="KW-0378">Hydrolase</keyword>
<name>A0A7W7B3S0_9SPHN</name>
<dbReference type="PANTHER" id="PTHR34477">
    <property type="entry name" value="UPF0213 PROTEIN YHBQ"/>
    <property type="match status" value="1"/>
</dbReference>
<dbReference type="PANTHER" id="PTHR34477:SF5">
    <property type="entry name" value="BSL5627 PROTEIN"/>
    <property type="match status" value="1"/>
</dbReference>
<reference evidence="3 4" key="1">
    <citation type="submission" date="2020-08" db="EMBL/GenBank/DDBJ databases">
        <title>Genomic Encyclopedia of Type Strains, Phase IV (KMG-IV): sequencing the most valuable type-strain genomes for metagenomic binning, comparative biology and taxonomic classification.</title>
        <authorList>
            <person name="Goeker M."/>
        </authorList>
    </citation>
    <scope>NUCLEOTIDE SEQUENCE [LARGE SCALE GENOMIC DNA]</scope>
    <source>
        <strain evidence="3 4">DSM 17328</strain>
    </source>
</reference>
<keyword evidence="4" id="KW-1185">Reference proteome</keyword>
<evidence type="ECO:0000313" key="4">
    <source>
        <dbReference type="Proteomes" id="UP000566324"/>
    </source>
</evidence>
<dbReference type="SUPFAM" id="SSF82771">
    <property type="entry name" value="GIY-YIG endonuclease"/>
    <property type="match status" value="1"/>
</dbReference>
<dbReference type="PROSITE" id="PS50164">
    <property type="entry name" value="GIY_YIG"/>
    <property type="match status" value="1"/>
</dbReference>
<gene>
    <name evidence="3" type="ORF">GGQ98_003097</name>
</gene>
<accession>A0A7W7B3S0</accession>
<dbReference type="Pfam" id="PF01541">
    <property type="entry name" value="GIY-YIG"/>
    <property type="match status" value="1"/>
</dbReference>
<comment type="caution">
    <text evidence="3">The sequence shown here is derived from an EMBL/GenBank/DDBJ whole genome shotgun (WGS) entry which is preliminary data.</text>
</comment>
<proteinExistence type="inferred from homology"/>
<dbReference type="InterPro" id="IPR035901">
    <property type="entry name" value="GIY-YIG_endonuc_sf"/>
</dbReference>
<feature type="domain" description="GIY-YIG" evidence="2">
    <location>
        <begin position="1"/>
        <end position="70"/>
    </location>
</feature>
<dbReference type="Proteomes" id="UP000566324">
    <property type="component" value="Unassembled WGS sequence"/>
</dbReference>
<dbReference type="InterPro" id="IPR000305">
    <property type="entry name" value="GIY-YIG_endonuc"/>
</dbReference>
<organism evidence="3 4">
    <name type="scientific">Sphingosinicella soli</name>
    <dbReference type="NCBI Taxonomy" id="333708"/>
    <lineage>
        <taxon>Bacteria</taxon>
        <taxon>Pseudomonadati</taxon>
        <taxon>Pseudomonadota</taxon>
        <taxon>Alphaproteobacteria</taxon>
        <taxon>Sphingomonadales</taxon>
        <taxon>Sphingosinicellaceae</taxon>
        <taxon>Sphingosinicella</taxon>
    </lineage>
</organism>
<keyword evidence="3" id="KW-0540">Nuclease</keyword>
<evidence type="ECO:0000313" key="3">
    <source>
        <dbReference type="EMBL" id="MBB4633459.1"/>
    </source>
</evidence>
<dbReference type="EMBL" id="JACHNZ010000044">
    <property type="protein sequence ID" value="MBB4633459.1"/>
    <property type="molecule type" value="Genomic_DNA"/>
</dbReference>
<keyword evidence="3" id="KW-0255">Endonuclease</keyword>
<sequence length="113" mass="13005">MASGKGGPLYMGVTNDLARRAHEHREGLVPGFTKQYGVKTFWYEEHDDFREGIAREKALKEWNCAWKLQLINEANPEWCDLYPVGRMGPGLCRGDDFMKRRRLSRHPGAGRDP</sequence>
<dbReference type="InterPro" id="IPR050190">
    <property type="entry name" value="UPF0213_domain"/>
</dbReference>
<dbReference type="GO" id="GO:0004519">
    <property type="term" value="F:endonuclease activity"/>
    <property type="evidence" value="ECO:0007669"/>
    <property type="project" value="UniProtKB-KW"/>
</dbReference>
<comment type="similarity">
    <text evidence="1">Belongs to the UPF0213 family.</text>
</comment>
<dbReference type="CDD" id="cd10448">
    <property type="entry name" value="GIY-YIG_unchar_3"/>
    <property type="match status" value="1"/>
</dbReference>
<protein>
    <submittedName>
        <fullName evidence="3">Putative endonuclease</fullName>
    </submittedName>
</protein>
<evidence type="ECO:0000256" key="1">
    <source>
        <dbReference type="ARBA" id="ARBA00007435"/>
    </source>
</evidence>
<dbReference type="AlphaFoldDB" id="A0A7W7B3S0"/>
<dbReference type="Gene3D" id="3.40.1440.10">
    <property type="entry name" value="GIY-YIG endonuclease"/>
    <property type="match status" value="1"/>
</dbReference>
<evidence type="ECO:0000259" key="2">
    <source>
        <dbReference type="PROSITE" id="PS50164"/>
    </source>
</evidence>